<gene>
    <name evidence="2" type="ORF">L873DRAFT_32877</name>
</gene>
<dbReference type="EMBL" id="ML120351">
    <property type="protein sequence ID" value="RPB06227.1"/>
    <property type="molecule type" value="Genomic_DNA"/>
</dbReference>
<feature type="transmembrane region" description="Helical" evidence="1">
    <location>
        <begin position="12"/>
        <end position="31"/>
    </location>
</feature>
<keyword evidence="1" id="KW-1133">Transmembrane helix</keyword>
<name>A0A3N4K6P1_9PEZI</name>
<sequence>MELPFHLNDNNFFFFVGVIGRSIPSVLLFFVHLCPPAAFTAFAASAISLASCSHNTSSVLMTCTFVRCWWSPVLSFEVFRTFSQNCLCISCSISFSIIICWRPLDKESIMDHNSHAGVASPFTILTPHLASRQVLREVCGVLGTRIVEVFLVCDCLVSLQASKTHLGFKGCIPAPSHACKILFSVYAHFRAGSNILYIN</sequence>
<evidence type="ECO:0000313" key="2">
    <source>
        <dbReference type="EMBL" id="RPB06227.1"/>
    </source>
</evidence>
<organism evidence="2 3">
    <name type="scientific">Choiromyces venosus 120613-1</name>
    <dbReference type="NCBI Taxonomy" id="1336337"/>
    <lineage>
        <taxon>Eukaryota</taxon>
        <taxon>Fungi</taxon>
        <taxon>Dikarya</taxon>
        <taxon>Ascomycota</taxon>
        <taxon>Pezizomycotina</taxon>
        <taxon>Pezizomycetes</taxon>
        <taxon>Pezizales</taxon>
        <taxon>Tuberaceae</taxon>
        <taxon>Choiromyces</taxon>
    </lineage>
</organism>
<accession>A0A3N4K6P1</accession>
<dbReference type="AlphaFoldDB" id="A0A3N4K6P1"/>
<keyword evidence="1" id="KW-0812">Transmembrane</keyword>
<dbReference type="Proteomes" id="UP000276215">
    <property type="component" value="Unassembled WGS sequence"/>
</dbReference>
<proteinExistence type="predicted"/>
<protein>
    <submittedName>
        <fullName evidence="2">Uncharacterized protein</fullName>
    </submittedName>
</protein>
<keyword evidence="3" id="KW-1185">Reference proteome</keyword>
<evidence type="ECO:0000313" key="3">
    <source>
        <dbReference type="Proteomes" id="UP000276215"/>
    </source>
</evidence>
<reference evidence="2 3" key="1">
    <citation type="journal article" date="2018" name="Nat. Ecol. Evol.">
        <title>Pezizomycetes genomes reveal the molecular basis of ectomycorrhizal truffle lifestyle.</title>
        <authorList>
            <person name="Murat C."/>
            <person name="Payen T."/>
            <person name="Noel B."/>
            <person name="Kuo A."/>
            <person name="Morin E."/>
            <person name="Chen J."/>
            <person name="Kohler A."/>
            <person name="Krizsan K."/>
            <person name="Balestrini R."/>
            <person name="Da Silva C."/>
            <person name="Montanini B."/>
            <person name="Hainaut M."/>
            <person name="Levati E."/>
            <person name="Barry K.W."/>
            <person name="Belfiori B."/>
            <person name="Cichocki N."/>
            <person name="Clum A."/>
            <person name="Dockter R.B."/>
            <person name="Fauchery L."/>
            <person name="Guy J."/>
            <person name="Iotti M."/>
            <person name="Le Tacon F."/>
            <person name="Lindquist E.A."/>
            <person name="Lipzen A."/>
            <person name="Malagnac F."/>
            <person name="Mello A."/>
            <person name="Molinier V."/>
            <person name="Miyauchi S."/>
            <person name="Poulain J."/>
            <person name="Riccioni C."/>
            <person name="Rubini A."/>
            <person name="Sitrit Y."/>
            <person name="Splivallo R."/>
            <person name="Traeger S."/>
            <person name="Wang M."/>
            <person name="Zifcakova L."/>
            <person name="Wipf D."/>
            <person name="Zambonelli A."/>
            <person name="Paolocci F."/>
            <person name="Nowrousian M."/>
            <person name="Ottonello S."/>
            <person name="Baldrian P."/>
            <person name="Spatafora J.W."/>
            <person name="Henrissat B."/>
            <person name="Nagy L.G."/>
            <person name="Aury J.M."/>
            <person name="Wincker P."/>
            <person name="Grigoriev I.V."/>
            <person name="Bonfante P."/>
            <person name="Martin F.M."/>
        </authorList>
    </citation>
    <scope>NUCLEOTIDE SEQUENCE [LARGE SCALE GENOMIC DNA]</scope>
    <source>
        <strain evidence="2 3">120613-1</strain>
    </source>
</reference>
<evidence type="ECO:0000256" key="1">
    <source>
        <dbReference type="SAM" id="Phobius"/>
    </source>
</evidence>
<keyword evidence="1" id="KW-0472">Membrane</keyword>